<dbReference type="Gene3D" id="3.30.1490.150">
    <property type="entry name" value="Hypothetical protein ph0010, domain 2"/>
    <property type="match status" value="1"/>
</dbReference>
<evidence type="ECO:0000313" key="4">
    <source>
        <dbReference type="Proteomes" id="UP000217784"/>
    </source>
</evidence>
<dbReference type="Gene3D" id="3.30.700.20">
    <property type="entry name" value="Hypothetical protein ph0010, domain 1"/>
    <property type="match status" value="1"/>
</dbReference>
<evidence type="ECO:0000259" key="2">
    <source>
        <dbReference type="PROSITE" id="PS51112"/>
    </source>
</evidence>
<sequence>MVSEEEGKFLVKLAKESIKNYIVRRKIMDVPEDVPDTLKEDMGAFVTLNKNGMLRGCIGYSEPVKPLVNAVIDVAISAAVNDPRFPPVSLDEIDDLEIEVSVLTKPEIIEVEKSEEYLDKIEIGKDGLIIERGPFKGLLLPQVAVEWGWNVEEFLYNTCTKAGLTADCWLYNDVKIYKFHSEIFHE</sequence>
<dbReference type="NCBIfam" id="TIGR04335">
    <property type="entry name" value="AmmeMemoSam_A"/>
    <property type="match status" value="1"/>
</dbReference>
<dbReference type="PANTHER" id="PTHR13016:SF0">
    <property type="entry name" value="AMME SYNDROME CANDIDATE GENE 1 PROTEIN"/>
    <property type="match status" value="1"/>
</dbReference>
<keyword evidence="4" id="KW-1185">Reference proteome</keyword>
<dbReference type="InterPro" id="IPR027485">
    <property type="entry name" value="AMMECR1_N"/>
</dbReference>
<dbReference type="InterPro" id="IPR002733">
    <property type="entry name" value="AMMECR1_domain"/>
</dbReference>
<dbReference type="Pfam" id="PF01871">
    <property type="entry name" value="AMMECR1"/>
    <property type="match status" value="1"/>
</dbReference>
<dbReference type="OrthoDB" id="25187at2157"/>
<dbReference type="RefSeq" id="WP_069583518.1">
    <property type="nucleotide sequence ID" value="NZ_LMVM01000001.1"/>
</dbReference>
<dbReference type="SUPFAM" id="SSF143447">
    <property type="entry name" value="AMMECR1-like"/>
    <property type="match status" value="1"/>
</dbReference>
<organism evidence="3 4">
    <name type="scientific">Methanobacterium bryantii</name>
    <dbReference type="NCBI Taxonomy" id="2161"/>
    <lineage>
        <taxon>Archaea</taxon>
        <taxon>Methanobacteriati</taxon>
        <taxon>Methanobacteriota</taxon>
        <taxon>Methanomada group</taxon>
        <taxon>Methanobacteria</taxon>
        <taxon>Methanobacteriales</taxon>
        <taxon>Methanobacteriaceae</taxon>
        <taxon>Methanobacterium</taxon>
    </lineage>
</organism>
<dbReference type="EMBL" id="LMVM01000001">
    <property type="protein sequence ID" value="PAV06070.1"/>
    <property type="molecule type" value="Genomic_DNA"/>
</dbReference>
<dbReference type="PROSITE" id="PS51112">
    <property type="entry name" value="AMMECR1"/>
    <property type="match status" value="1"/>
</dbReference>
<dbReference type="InterPro" id="IPR023473">
    <property type="entry name" value="AMMECR1"/>
</dbReference>
<dbReference type="AlphaFoldDB" id="A0A2A2H9W0"/>
<dbReference type="InterPro" id="IPR023472">
    <property type="entry name" value="Uncharacterised_MJ0810"/>
</dbReference>
<accession>A0A2A2H9W0</accession>
<dbReference type="HAMAP" id="MF_00645">
    <property type="entry name" value="AMMECR1"/>
    <property type="match status" value="1"/>
</dbReference>
<reference evidence="3 4" key="1">
    <citation type="journal article" date="2017" name="BMC Genomics">
        <title>Genomic analysis of methanogenic archaea reveals a shift towards energy conservation.</title>
        <authorList>
            <person name="Gilmore S.P."/>
            <person name="Henske J.K."/>
            <person name="Sexton J.A."/>
            <person name="Solomon K.V."/>
            <person name="Seppala S."/>
            <person name="Yoo J.I."/>
            <person name="Huyett L.M."/>
            <person name="Pressman A."/>
            <person name="Cogan J.Z."/>
            <person name="Kivenson V."/>
            <person name="Peng X."/>
            <person name="Tan Y."/>
            <person name="Valentine D.L."/>
            <person name="O'Malley M.A."/>
        </authorList>
    </citation>
    <scope>NUCLEOTIDE SEQUENCE [LARGE SCALE GENOMIC DNA]</scope>
    <source>
        <strain evidence="3 4">M.o.H.</strain>
    </source>
</reference>
<dbReference type="Proteomes" id="UP000217784">
    <property type="component" value="Unassembled WGS sequence"/>
</dbReference>
<comment type="caution">
    <text evidence="3">The sequence shown here is derived from an EMBL/GenBank/DDBJ whole genome shotgun (WGS) entry which is preliminary data.</text>
</comment>
<dbReference type="InterPro" id="IPR027623">
    <property type="entry name" value="AmmeMemoSam_A"/>
</dbReference>
<dbReference type="PANTHER" id="PTHR13016">
    <property type="entry name" value="AMMECR1 HOMOLOG"/>
    <property type="match status" value="1"/>
</dbReference>
<evidence type="ECO:0000256" key="1">
    <source>
        <dbReference type="HAMAP-Rule" id="MF_00645"/>
    </source>
</evidence>
<dbReference type="NCBIfam" id="TIGR00296">
    <property type="entry name" value="TIGR00296 family protein"/>
    <property type="match status" value="1"/>
</dbReference>
<feature type="domain" description="AMMECR1" evidence="2">
    <location>
        <begin position="5"/>
        <end position="186"/>
    </location>
</feature>
<evidence type="ECO:0000313" key="3">
    <source>
        <dbReference type="EMBL" id="PAV06070.1"/>
    </source>
</evidence>
<dbReference type="InterPro" id="IPR036071">
    <property type="entry name" value="AMMECR1_dom_sf"/>
</dbReference>
<protein>
    <recommendedName>
        <fullName evidence="1">Protein ASJ80_14625</fullName>
    </recommendedName>
</protein>
<gene>
    <name evidence="3" type="ORF">ASJ80_14625</name>
</gene>
<name>A0A2A2H9W0_METBR</name>
<proteinExistence type="inferred from homology"/>